<evidence type="ECO:0000256" key="1">
    <source>
        <dbReference type="SAM" id="MobiDB-lite"/>
    </source>
</evidence>
<feature type="compositionally biased region" description="Low complexity" evidence="1">
    <location>
        <begin position="86"/>
        <end position="95"/>
    </location>
</feature>
<keyword evidence="3" id="KW-1185">Reference proteome</keyword>
<reference evidence="2 3" key="1">
    <citation type="journal article" date="2017" name="Curr. Biol.">
        <title>Genome architecture and evolution of a unichromosomal asexual nematode.</title>
        <authorList>
            <person name="Fradin H."/>
            <person name="Zegar C."/>
            <person name="Gutwein M."/>
            <person name="Lucas J."/>
            <person name="Kovtun M."/>
            <person name="Corcoran D."/>
            <person name="Baugh L.R."/>
            <person name="Kiontke K."/>
            <person name="Gunsalus K."/>
            <person name="Fitch D.H."/>
            <person name="Piano F."/>
        </authorList>
    </citation>
    <scope>NUCLEOTIDE SEQUENCE [LARGE SCALE GENOMIC DNA]</scope>
    <source>
        <strain evidence="2">PF1309</strain>
    </source>
</reference>
<name>A0A2A2K8U7_9BILA</name>
<feature type="region of interest" description="Disordered" evidence="1">
    <location>
        <begin position="390"/>
        <end position="425"/>
    </location>
</feature>
<dbReference type="EMBL" id="LIAE01009306">
    <property type="protein sequence ID" value="PAV70293.1"/>
    <property type="molecule type" value="Genomic_DNA"/>
</dbReference>
<proteinExistence type="predicted"/>
<dbReference type="AlphaFoldDB" id="A0A2A2K8U7"/>
<dbReference type="Proteomes" id="UP000218231">
    <property type="component" value="Unassembled WGS sequence"/>
</dbReference>
<sequence>MALSQHAYRRIAQKVQMPAPATVPWSAPSMSELIARIEAALAMRRAAAPTHERSACGEAPFDRLRANGLREPRERRLRGERHQQQHARQAGGQADQQIADILQHRRIGPLQLGVPGGALEHEAHQHAIGPHHRQHDPRDQTRRVVGEFEPSIVQPCDRLDQRHAEARPRRGTRRIQPSEALQRLFAIRLGDPCAAVLDLDRDRRRVPFQSQRQRAAIAGMFQRIVDQVADRLAQQFAMDAHHRRRVVDRDGEDQPRVLRDRFVEIGDLAYQFGGRHLGEAVARHRFGSADLDHHGQHPHHEVGFGEQPAQRSLARLRIGDQHRLLGLRSQTRERGAQIMGEAVGDDAQFDHQPFEFRQHLVQSVRQSVEGIAMRGRQRHAPRQIAFAHRLHHRGDARQSAADVAREDQRGDHPEQQRQQHGDHQRILDRTPFGIHHVESATGEQPMVADRTQHITDAVARGRQSDIADPERGGQQGRR</sequence>
<organism evidence="2 3">
    <name type="scientific">Diploscapter pachys</name>
    <dbReference type="NCBI Taxonomy" id="2018661"/>
    <lineage>
        <taxon>Eukaryota</taxon>
        <taxon>Metazoa</taxon>
        <taxon>Ecdysozoa</taxon>
        <taxon>Nematoda</taxon>
        <taxon>Chromadorea</taxon>
        <taxon>Rhabditida</taxon>
        <taxon>Rhabditina</taxon>
        <taxon>Rhabditomorpha</taxon>
        <taxon>Rhabditoidea</taxon>
        <taxon>Rhabditidae</taxon>
        <taxon>Diploscapter</taxon>
    </lineage>
</organism>
<evidence type="ECO:0000313" key="3">
    <source>
        <dbReference type="Proteomes" id="UP000218231"/>
    </source>
</evidence>
<comment type="caution">
    <text evidence="2">The sequence shown here is derived from an EMBL/GenBank/DDBJ whole genome shotgun (WGS) entry which is preliminary data.</text>
</comment>
<gene>
    <name evidence="2" type="ORF">WR25_11087</name>
</gene>
<protein>
    <submittedName>
        <fullName evidence="2">Uncharacterized protein</fullName>
    </submittedName>
</protein>
<evidence type="ECO:0000313" key="2">
    <source>
        <dbReference type="EMBL" id="PAV70293.1"/>
    </source>
</evidence>
<feature type="region of interest" description="Disordered" evidence="1">
    <location>
        <begin position="439"/>
        <end position="478"/>
    </location>
</feature>
<feature type="compositionally biased region" description="Basic and acidic residues" evidence="1">
    <location>
        <begin position="403"/>
        <end position="425"/>
    </location>
</feature>
<accession>A0A2A2K8U7</accession>
<feature type="compositionally biased region" description="Basic and acidic residues" evidence="1">
    <location>
        <begin position="462"/>
        <end position="471"/>
    </location>
</feature>
<feature type="region of interest" description="Disordered" evidence="1">
    <location>
        <begin position="74"/>
        <end position="95"/>
    </location>
</feature>